<keyword evidence="2" id="KW-1185">Reference proteome</keyword>
<protein>
    <submittedName>
        <fullName evidence="1">Uncharacterized protein</fullName>
    </submittedName>
</protein>
<name>A0ACB7WXE3_9ERIC</name>
<sequence>MMKVSPLPSSVVVGFEVLLAVLNWNEKVVEKEVGVFVMGLNRRIGEGWILQPTRWWRLVVWGYLEGFGCKLLVGENGIA</sequence>
<dbReference type="EMBL" id="CM037152">
    <property type="protein sequence ID" value="KAH7833058.1"/>
    <property type="molecule type" value="Genomic_DNA"/>
</dbReference>
<proteinExistence type="predicted"/>
<organism evidence="1 2">
    <name type="scientific">Vaccinium darrowii</name>
    <dbReference type="NCBI Taxonomy" id="229202"/>
    <lineage>
        <taxon>Eukaryota</taxon>
        <taxon>Viridiplantae</taxon>
        <taxon>Streptophyta</taxon>
        <taxon>Embryophyta</taxon>
        <taxon>Tracheophyta</taxon>
        <taxon>Spermatophyta</taxon>
        <taxon>Magnoliopsida</taxon>
        <taxon>eudicotyledons</taxon>
        <taxon>Gunneridae</taxon>
        <taxon>Pentapetalae</taxon>
        <taxon>asterids</taxon>
        <taxon>Ericales</taxon>
        <taxon>Ericaceae</taxon>
        <taxon>Vaccinioideae</taxon>
        <taxon>Vaccinieae</taxon>
        <taxon>Vaccinium</taxon>
    </lineage>
</organism>
<comment type="caution">
    <text evidence="1">The sequence shown here is derived from an EMBL/GenBank/DDBJ whole genome shotgun (WGS) entry which is preliminary data.</text>
</comment>
<evidence type="ECO:0000313" key="1">
    <source>
        <dbReference type="EMBL" id="KAH7833058.1"/>
    </source>
</evidence>
<evidence type="ECO:0000313" key="2">
    <source>
        <dbReference type="Proteomes" id="UP000828048"/>
    </source>
</evidence>
<reference evidence="1 2" key="1">
    <citation type="journal article" date="2021" name="Hortic Res">
        <title>High-quality reference genome and annotation aids understanding of berry development for evergreen blueberry (Vaccinium darrowii).</title>
        <authorList>
            <person name="Yu J."/>
            <person name="Hulse-Kemp A.M."/>
            <person name="Babiker E."/>
            <person name="Staton M."/>
        </authorList>
    </citation>
    <scope>NUCLEOTIDE SEQUENCE [LARGE SCALE GENOMIC DNA]</scope>
    <source>
        <strain evidence="2">cv. NJ 8807/NJ 8810</strain>
        <tissue evidence="1">Young leaf</tissue>
    </source>
</reference>
<dbReference type="Proteomes" id="UP000828048">
    <property type="component" value="Chromosome 2"/>
</dbReference>
<accession>A0ACB7WXE3</accession>
<gene>
    <name evidence="1" type="ORF">Vadar_002758</name>
</gene>